<dbReference type="PANTHER" id="PTHR38040:SF1">
    <property type="entry name" value="UBIQUINONE BIOSYNTHESIS ACCESSORY FACTOR UBIK"/>
    <property type="match status" value="1"/>
</dbReference>
<keyword evidence="3" id="KW-1185">Reference proteome</keyword>
<dbReference type="GO" id="GO:0005737">
    <property type="term" value="C:cytoplasm"/>
    <property type="evidence" value="ECO:0007669"/>
    <property type="project" value="UniProtKB-SubCell"/>
</dbReference>
<evidence type="ECO:0000313" key="3">
    <source>
        <dbReference type="Proteomes" id="UP000242886"/>
    </source>
</evidence>
<evidence type="ECO:0000256" key="1">
    <source>
        <dbReference type="HAMAP-Rule" id="MF_02216"/>
    </source>
</evidence>
<comment type="function">
    <text evidence="1">Required for efficient ubiquinone (coenzyme Q) biosynthesis. UbiK is probably an accessory factor of Ubi enzymes and facilitates ubiquinone biosynthesis by acting as an assembly factor, a targeting factor, or both.</text>
</comment>
<comment type="pathway">
    <text evidence="1">Cofactor biosynthesis; ubiquinone biosynthesis.</text>
</comment>
<organism evidence="2 3">
    <name type="scientific">Sterolibacterium denitrificans</name>
    <dbReference type="NCBI Taxonomy" id="157592"/>
    <lineage>
        <taxon>Bacteria</taxon>
        <taxon>Pseudomonadati</taxon>
        <taxon>Pseudomonadota</taxon>
        <taxon>Betaproteobacteria</taxon>
        <taxon>Nitrosomonadales</taxon>
        <taxon>Sterolibacteriaceae</taxon>
        <taxon>Sterolibacterium</taxon>
    </lineage>
</organism>
<dbReference type="HAMAP" id="MF_02216">
    <property type="entry name" value="UbiK"/>
    <property type="match status" value="1"/>
</dbReference>
<sequence>MLNQKLFDDVSSRIAELLANSPAKDIEKNLRAMISSAFARLDLVTREEFEVQAALLSACQERLASLEARVAQLEAGASKPVD</sequence>
<dbReference type="InterPro" id="IPR007475">
    <property type="entry name" value="UbiK"/>
</dbReference>
<gene>
    <name evidence="1" type="primary">ubiK</name>
    <name evidence="2" type="ORF">SDENCHOL_10189</name>
</gene>
<proteinExistence type="inferred from homology"/>
<evidence type="ECO:0000313" key="2">
    <source>
        <dbReference type="EMBL" id="SMB21183.1"/>
    </source>
</evidence>
<dbReference type="AlphaFoldDB" id="A0A7Z7MTY5"/>
<comment type="similarity">
    <text evidence="1">Belongs to the UbiK family.</text>
</comment>
<accession>A0A7Z7MTY5</accession>
<dbReference type="GO" id="GO:0006744">
    <property type="term" value="P:ubiquinone biosynthetic process"/>
    <property type="evidence" value="ECO:0007669"/>
    <property type="project" value="UniProtKB-UniRule"/>
</dbReference>
<dbReference type="Proteomes" id="UP000242886">
    <property type="component" value="Chromosome SDENCHOL"/>
</dbReference>
<dbReference type="UniPathway" id="UPA00232"/>
<name>A0A7Z7MTY5_9PROT</name>
<dbReference type="Pfam" id="PF04380">
    <property type="entry name" value="BMFP"/>
    <property type="match status" value="1"/>
</dbReference>
<dbReference type="RefSeq" id="WP_154715707.1">
    <property type="nucleotide sequence ID" value="NZ_LT837803.1"/>
</dbReference>
<dbReference type="EMBL" id="LT837803">
    <property type="protein sequence ID" value="SMB21183.1"/>
    <property type="molecule type" value="Genomic_DNA"/>
</dbReference>
<keyword evidence="1" id="KW-0963">Cytoplasm</keyword>
<reference evidence="2" key="1">
    <citation type="submission" date="2017-03" db="EMBL/GenBank/DDBJ databases">
        <authorList>
            <consortium name="AG Boll"/>
        </authorList>
    </citation>
    <scope>NUCLEOTIDE SEQUENCE [LARGE SCALE GENOMIC DNA]</scope>
    <source>
        <strain evidence="2">Chol</strain>
    </source>
</reference>
<protein>
    <recommendedName>
        <fullName evidence="1">Ubiquinone biosynthesis accessory factor UbiK</fullName>
    </recommendedName>
</protein>
<dbReference type="PANTHER" id="PTHR38040">
    <property type="entry name" value="UBIQUINONE BIOSYNTHESIS ACCESSORY FACTOR UBIK"/>
    <property type="match status" value="1"/>
</dbReference>
<comment type="subcellular location">
    <subcellularLocation>
        <location evidence="1">Cytoplasm</location>
    </subcellularLocation>
</comment>
<keyword evidence="1" id="KW-0831">Ubiquinone biosynthesis</keyword>